<name>A0ABN7V1P3_GIGMA</name>
<proteinExistence type="predicted"/>
<reference evidence="1 2" key="1">
    <citation type="submission" date="2021-06" db="EMBL/GenBank/DDBJ databases">
        <authorList>
            <person name="Kallberg Y."/>
            <person name="Tangrot J."/>
            <person name="Rosling A."/>
        </authorList>
    </citation>
    <scope>NUCLEOTIDE SEQUENCE [LARGE SCALE GENOMIC DNA]</scope>
    <source>
        <strain evidence="1 2">120-4 pot B 10/14</strain>
    </source>
</reference>
<evidence type="ECO:0000313" key="2">
    <source>
        <dbReference type="Proteomes" id="UP000789901"/>
    </source>
</evidence>
<protein>
    <submittedName>
        <fullName evidence="1">40147_t:CDS:1</fullName>
    </submittedName>
</protein>
<dbReference type="EMBL" id="CAJVQB010007947">
    <property type="protein sequence ID" value="CAG8711743.1"/>
    <property type="molecule type" value="Genomic_DNA"/>
</dbReference>
<evidence type="ECO:0000313" key="1">
    <source>
        <dbReference type="EMBL" id="CAG8711743.1"/>
    </source>
</evidence>
<comment type="caution">
    <text evidence="1">The sequence shown here is derived from an EMBL/GenBank/DDBJ whole genome shotgun (WGS) entry which is preliminary data.</text>
</comment>
<organism evidence="1 2">
    <name type="scientific">Gigaspora margarita</name>
    <dbReference type="NCBI Taxonomy" id="4874"/>
    <lineage>
        <taxon>Eukaryota</taxon>
        <taxon>Fungi</taxon>
        <taxon>Fungi incertae sedis</taxon>
        <taxon>Mucoromycota</taxon>
        <taxon>Glomeromycotina</taxon>
        <taxon>Glomeromycetes</taxon>
        <taxon>Diversisporales</taxon>
        <taxon>Gigasporaceae</taxon>
        <taxon>Gigaspora</taxon>
    </lineage>
</organism>
<gene>
    <name evidence="1" type="ORF">GMARGA_LOCUS12799</name>
</gene>
<dbReference type="Proteomes" id="UP000789901">
    <property type="component" value="Unassembled WGS sequence"/>
</dbReference>
<accession>A0ABN7V1P3</accession>
<sequence length="41" mass="4719">MGPATTKTKHLRTHSPLNLTTYMGHMDTVWDFRLFPICTVV</sequence>
<keyword evidence="2" id="KW-1185">Reference proteome</keyword>